<dbReference type="InterPro" id="IPR037363">
    <property type="entry name" value="Sec13/Seh1_fam"/>
</dbReference>
<feature type="repeat" description="WD" evidence="7">
    <location>
        <begin position="203"/>
        <end position="238"/>
    </location>
</feature>
<sequence length="299" mass="32035">MSSKKIELDHKDIVHDSAIDYYGKRLATASSDSTVKIVNIGAANAPSQVLATLSGHCGPVWRVAWAHPKYGAILASCSYDGRVIIWKEDARGNWSQAHVFSDQKASVNSIAWAPYEVGLCLACASSGGRISILTMRADGGWDTSTIERAHPVGATAISWAPATASLAGAGELVYKLVSGGFDSVVKVWGFNDGSWKLEGALISDMHTDCVRDVAWAPVLGLAKSTIASGSQDGKVVIWTKAKDGDKWEGKLMRDFGAPVWRVSWSLTGNILSIAAGENNITLWKEGSDGQWEEVMKVEP</sequence>
<protein>
    <submittedName>
        <fullName evidence="8">Uncharacterized protein</fullName>
    </submittedName>
</protein>
<evidence type="ECO:0000256" key="7">
    <source>
        <dbReference type="PROSITE-ProRule" id="PRU00221"/>
    </source>
</evidence>
<dbReference type="GO" id="GO:0015031">
    <property type="term" value="P:protein transport"/>
    <property type="evidence" value="ECO:0007669"/>
    <property type="project" value="UniProtKB-KW"/>
</dbReference>
<dbReference type="OrthoDB" id="364224at2759"/>
<dbReference type="FunFam" id="2.130.10.10:FF:000017">
    <property type="entry name" value="SEC13 homolog (S. cerevisiae)"/>
    <property type="match status" value="1"/>
</dbReference>
<keyword evidence="5" id="KW-0653">Protein transport</keyword>
<organism evidence="8 9">
    <name type="scientific">Sorghum bicolor</name>
    <name type="common">Sorghum</name>
    <name type="synonym">Sorghum vulgare</name>
    <dbReference type="NCBI Taxonomy" id="4558"/>
    <lineage>
        <taxon>Eukaryota</taxon>
        <taxon>Viridiplantae</taxon>
        <taxon>Streptophyta</taxon>
        <taxon>Embryophyta</taxon>
        <taxon>Tracheophyta</taxon>
        <taxon>Spermatophyta</taxon>
        <taxon>Magnoliopsida</taxon>
        <taxon>Liliopsida</taxon>
        <taxon>Poales</taxon>
        <taxon>Poaceae</taxon>
        <taxon>PACMAD clade</taxon>
        <taxon>Panicoideae</taxon>
        <taxon>Andropogonodae</taxon>
        <taxon>Andropogoneae</taxon>
        <taxon>Sorghinae</taxon>
        <taxon>Sorghum</taxon>
    </lineage>
</organism>
<evidence type="ECO:0000256" key="2">
    <source>
        <dbReference type="ARBA" id="ARBA00022448"/>
    </source>
</evidence>
<dbReference type="SUPFAM" id="SSF50978">
    <property type="entry name" value="WD40 repeat-like"/>
    <property type="match status" value="1"/>
</dbReference>
<keyword evidence="4" id="KW-0677">Repeat</keyword>
<feature type="repeat" description="WD" evidence="7">
    <location>
        <begin position="53"/>
        <end position="87"/>
    </location>
</feature>
<evidence type="ECO:0000256" key="5">
    <source>
        <dbReference type="ARBA" id="ARBA00022927"/>
    </source>
</evidence>
<dbReference type="Gramene" id="EER96133">
    <property type="protein sequence ID" value="EER96133"/>
    <property type="gene ID" value="SORBI_3002G090700"/>
</dbReference>
<dbReference type="Gene3D" id="2.130.10.10">
    <property type="entry name" value="YVTN repeat-like/Quinoprotein amine dehydrogenase"/>
    <property type="match status" value="1"/>
</dbReference>
<dbReference type="PANTHER" id="PTHR11024">
    <property type="entry name" value="NUCLEAR PORE COMPLEX PROTEIN SEC13 / SEH1 FAMILY MEMBER"/>
    <property type="match status" value="1"/>
</dbReference>
<evidence type="ECO:0000313" key="8">
    <source>
        <dbReference type="EMBL" id="KAG0542328.1"/>
    </source>
</evidence>
<evidence type="ECO:0000256" key="6">
    <source>
        <dbReference type="ARBA" id="ARBA00060100"/>
    </source>
</evidence>
<keyword evidence="3 7" id="KW-0853">WD repeat</keyword>
<evidence type="ECO:0000256" key="3">
    <source>
        <dbReference type="ARBA" id="ARBA00022574"/>
    </source>
</evidence>
<dbReference type="PANTHER" id="PTHR11024:SF9">
    <property type="entry name" value="OS03G0831800 PROTEIN"/>
    <property type="match status" value="1"/>
</dbReference>
<dbReference type="AlphaFoldDB" id="A0A921RMD9"/>
<reference evidence="8" key="1">
    <citation type="journal article" date="2019" name="BMC Genomics">
        <title>A new reference genome for Sorghum bicolor reveals high levels of sequence similarity between sweet and grain genotypes: implications for the genetics of sugar metabolism.</title>
        <authorList>
            <person name="Cooper E.A."/>
            <person name="Brenton Z.W."/>
            <person name="Flinn B.S."/>
            <person name="Jenkins J."/>
            <person name="Shu S."/>
            <person name="Flowers D."/>
            <person name="Luo F."/>
            <person name="Wang Y."/>
            <person name="Xia P."/>
            <person name="Barry K."/>
            <person name="Daum C."/>
            <person name="Lipzen A."/>
            <person name="Yoshinaga Y."/>
            <person name="Schmutz J."/>
            <person name="Saski C."/>
            <person name="Vermerris W."/>
            <person name="Kresovich S."/>
        </authorList>
    </citation>
    <scope>NUCLEOTIDE SEQUENCE</scope>
</reference>
<dbReference type="Proteomes" id="UP000807115">
    <property type="component" value="Chromosome 2"/>
</dbReference>
<dbReference type="InterPro" id="IPR001680">
    <property type="entry name" value="WD40_rpt"/>
</dbReference>
<evidence type="ECO:0000313" key="9">
    <source>
        <dbReference type="Proteomes" id="UP000807115"/>
    </source>
</evidence>
<gene>
    <name evidence="8" type="ORF">BDA96_02G093900</name>
</gene>
<evidence type="ECO:0000256" key="4">
    <source>
        <dbReference type="ARBA" id="ARBA00022737"/>
    </source>
</evidence>
<proteinExistence type="inferred from homology"/>
<name>A0A921RMD9_SORBI</name>
<dbReference type="OMA" id="DICTDPY"/>
<dbReference type="InterPro" id="IPR036322">
    <property type="entry name" value="WD40_repeat_dom_sf"/>
</dbReference>
<dbReference type="InterPro" id="IPR015943">
    <property type="entry name" value="WD40/YVTN_repeat-like_dom_sf"/>
</dbReference>
<comment type="caution">
    <text evidence="8">The sequence shown here is derived from an EMBL/GenBank/DDBJ whole genome shotgun (WGS) entry which is preliminary data.</text>
</comment>
<evidence type="ECO:0000256" key="1">
    <source>
        <dbReference type="ARBA" id="ARBA00010102"/>
    </source>
</evidence>
<reference evidence="8" key="2">
    <citation type="submission" date="2020-10" db="EMBL/GenBank/DDBJ databases">
        <authorList>
            <person name="Cooper E.A."/>
            <person name="Brenton Z.W."/>
            <person name="Flinn B.S."/>
            <person name="Jenkins J."/>
            <person name="Shu S."/>
            <person name="Flowers D."/>
            <person name="Luo F."/>
            <person name="Wang Y."/>
            <person name="Xia P."/>
            <person name="Barry K."/>
            <person name="Daum C."/>
            <person name="Lipzen A."/>
            <person name="Yoshinaga Y."/>
            <person name="Schmutz J."/>
            <person name="Saski C."/>
            <person name="Vermerris W."/>
            <person name="Kresovich S."/>
        </authorList>
    </citation>
    <scope>NUCLEOTIDE SEQUENCE</scope>
</reference>
<dbReference type="GO" id="GO:0005198">
    <property type="term" value="F:structural molecule activity"/>
    <property type="evidence" value="ECO:0007669"/>
    <property type="project" value="InterPro"/>
</dbReference>
<dbReference type="PROSITE" id="PS50082">
    <property type="entry name" value="WD_REPEATS_2"/>
    <property type="match status" value="2"/>
</dbReference>
<keyword evidence="2" id="KW-0813">Transport</keyword>
<comment type="similarity">
    <text evidence="1">Belongs to the WD repeat SEC13 family.</text>
</comment>
<dbReference type="SMART" id="SM00320">
    <property type="entry name" value="WD40"/>
    <property type="match status" value="6"/>
</dbReference>
<dbReference type="EMBL" id="CM027681">
    <property type="protein sequence ID" value="KAG0542328.1"/>
    <property type="molecule type" value="Genomic_DNA"/>
</dbReference>
<dbReference type="Pfam" id="PF00400">
    <property type="entry name" value="WD40"/>
    <property type="match status" value="3"/>
</dbReference>
<accession>A0A921RMD9</accession>
<comment type="function">
    <text evidence="6">Required for protein transport from the endoplasmic reticulum to the Golgi apparatus.</text>
</comment>